<dbReference type="AlphaFoldDB" id="A0A915CPJ1"/>
<reference evidence="4" key="1">
    <citation type="submission" date="2022-11" db="UniProtKB">
        <authorList>
            <consortium name="WormBaseParasite"/>
        </authorList>
    </citation>
    <scope>IDENTIFICATION</scope>
</reference>
<evidence type="ECO:0000256" key="2">
    <source>
        <dbReference type="SAM" id="Phobius"/>
    </source>
</evidence>
<sequence>MGFFSFVGGAIAKAVSVVLPIAAAVVVAVITVVAALALTCTAAATIDGVEVSVKMNSTVYLNQDEDYMHCDLAFRSLLADATKAVYNSTSKYWIVDCDAVKSAQVTLNIGEEGDTAIYLAAVAETPEEKDAKKVKALADKIEEQLKILTESFNTYKSKQIKDYTDAMVAIATDSTKTPEAKAKAETATDGLKLLKKESADLLHQVDDNNRRERTFSEAEKLAETASKKLDQHKSTAEQTTKAIQTAVDNAYKAFYEADLLENETAAADKLDMDALAAKDKANF</sequence>
<keyword evidence="2" id="KW-1133">Transmembrane helix</keyword>
<evidence type="ECO:0000313" key="4">
    <source>
        <dbReference type="WBParaSite" id="jg10838"/>
    </source>
</evidence>
<proteinExistence type="predicted"/>
<feature type="coiled-coil region" evidence="1">
    <location>
        <begin position="131"/>
        <end position="158"/>
    </location>
</feature>
<evidence type="ECO:0000256" key="1">
    <source>
        <dbReference type="SAM" id="Coils"/>
    </source>
</evidence>
<keyword evidence="2" id="KW-0472">Membrane</keyword>
<evidence type="ECO:0000313" key="3">
    <source>
        <dbReference type="Proteomes" id="UP000887574"/>
    </source>
</evidence>
<accession>A0A915CPJ1</accession>
<keyword evidence="3" id="KW-1185">Reference proteome</keyword>
<organism evidence="3 4">
    <name type="scientific">Ditylenchus dipsaci</name>
    <dbReference type="NCBI Taxonomy" id="166011"/>
    <lineage>
        <taxon>Eukaryota</taxon>
        <taxon>Metazoa</taxon>
        <taxon>Ecdysozoa</taxon>
        <taxon>Nematoda</taxon>
        <taxon>Chromadorea</taxon>
        <taxon>Rhabditida</taxon>
        <taxon>Tylenchina</taxon>
        <taxon>Tylenchomorpha</taxon>
        <taxon>Sphaerularioidea</taxon>
        <taxon>Anguinidae</taxon>
        <taxon>Anguininae</taxon>
        <taxon>Ditylenchus</taxon>
    </lineage>
</organism>
<name>A0A915CPJ1_9BILA</name>
<keyword evidence="2" id="KW-0812">Transmembrane</keyword>
<protein>
    <submittedName>
        <fullName evidence="4">Uncharacterized protein</fullName>
    </submittedName>
</protein>
<keyword evidence="1" id="KW-0175">Coiled coil</keyword>
<feature type="transmembrane region" description="Helical" evidence="2">
    <location>
        <begin position="12"/>
        <end position="38"/>
    </location>
</feature>
<dbReference type="Proteomes" id="UP000887574">
    <property type="component" value="Unplaced"/>
</dbReference>
<dbReference type="WBParaSite" id="jg10838">
    <property type="protein sequence ID" value="jg10838"/>
    <property type="gene ID" value="jg10838"/>
</dbReference>